<accession>A0A955L3K9</accession>
<evidence type="ECO:0000313" key="2">
    <source>
        <dbReference type="EMBL" id="MCA9382283.1"/>
    </source>
</evidence>
<dbReference type="Pfam" id="PF00004">
    <property type="entry name" value="AAA"/>
    <property type="match status" value="1"/>
</dbReference>
<dbReference type="GO" id="GO:0016887">
    <property type="term" value="F:ATP hydrolysis activity"/>
    <property type="evidence" value="ECO:0007669"/>
    <property type="project" value="InterPro"/>
</dbReference>
<dbReference type="PANTHER" id="PTHR43718:SF2">
    <property type="entry name" value="LON PROTEASE HOMOLOG, MITOCHONDRIAL"/>
    <property type="match status" value="1"/>
</dbReference>
<dbReference type="Gene3D" id="1.20.5.5270">
    <property type="match status" value="1"/>
</dbReference>
<reference evidence="2" key="2">
    <citation type="journal article" date="2021" name="Microbiome">
        <title>Successional dynamics and alternative stable states in a saline activated sludge microbial community over 9 years.</title>
        <authorList>
            <person name="Wang Y."/>
            <person name="Ye J."/>
            <person name="Ju F."/>
            <person name="Liu L."/>
            <person name="Boyd J.A."/>
            <person name="Deng Y."/>
            <person name="Parks D.H."/>
            <person name="Jiang X."/>
            <person name="Yin X."/>
            <person name="Woodcroft B.J."/>
            <person name="Tyson G.W."/>
            <person name="Hugenholtz P."/>
            <person name="Polz M.F."/>
            <person name="Zhang T."/>
        </authorList>
    </citation>
    <scope>NUCLEOTIDE SEQUENCE</scope>
    <source>
        <strain evidence="2">HKST-UBA10</strain>
    </source>
</reference>
<dbReference type="Gene3D" id="1.10.8.60">
    <property type="match status" value="1"/>
</dbReference>
<organism evidence="2 3">
    <name type="scientific">Candidatus Dojkabacteria bacterium</name>
    <dbReference type="NCBI Taxonomy" id="2099670"/>
    <lineage>
        <taxon>Bacteria</taxon>
        <taxon>Candidatus Dojkabacteria</taxon>
    </lineage>
</organism>
<dbReference type="AlphaFoldDB" id="A0A955L3K9"/>
<dbReference type="InterPro" id="IPR054594">
    <property type="entry name" value="Lon_lid"/>
</dbReference>
<comment type="caution">
    <text evidence="2">The sequence shown here is derived from an EMBL/GenBank/DDBJ whole genome shotgun (WGS) entry which is preliminary data.</text>
</comment>
<reference evidence="2" key="1">
    <citation type="submission" date="2020-04" db="EMBL/GenBank/DDBJ databases">
        <authorList>
            <person name="Zhang T."/>
        </authorList>
    </citation>
    <scope>NUCLEOTIDE SEQUENCE</scope>
    <source>
        <strain evidence="2">HKST-UBA10</strain>
    </source>
</reference>
<dbReference type="GO" id="GO:0004252">
    <property type="term" value="F:serine-type endopeptidase activity"/>
    <property type="evidence" value="ECO:0007669"/>
    <property type="project" value="InterPro"/>
</dbReference>
<name>A0A955L3K9_9BACT</name>
<dbReference type="PANTHER" id="PTHR43718">
    <property type="entry name" value="LON PROTEASE"/>
    <property type="match status" value="1"/>
</dbReference>
<dbReference type="InterPro" id="IPR027065">
    <property type="entry name" value="Lon_Prtase"/>
</dbReference>
<dbReference type="SUPFAM" id="SSF52540">
    <property type="entry name" value="P-loop containing nucleoside triphosphate hydrolases"/>
    <property type="match status" value="1"/>
</dbReference>
<dbReference type="Pfam" id="PF22667">
    <property type="entry name" value="Lon_lid"/>
    <property type="match status" value="1"/>
</dbReference>
<feature type="non-terminal residue" evidence="2">
    <location>
        <position position="1"/>
    </location>
</feature>
<feature type="domain" description="AAA+ ATPase" evidence="1">
    <location>
        <begin position="163"/>
        <end position="309"/>
    </location>
</feature>
<dbReference type="Gene3D" id="3.40.50.300">
    <property type="entry name" value="P-loop containing nucleotide triphosphate hydrolases"/>
    <property type="match status" value="1"/>
</dbReference>
<dbReference type="InterPro" id="IPR003593">
    <property type="entry name" value="AAA+_ATPase"/>
</dbReference>
<evidence type="ECO:0000313" key="3">
    <source>
        <dbReference type="Proteomes" id="UP000782843"/>
    </source>
</evidence>
<dbReference type="InterPro" id="IPR027417">
    <property type="entry name" value="P-loop_NTPase"/>
</dbReference>
<dbReference type="InterPro" id="IPR003959">
    <property type="entry name" value="ATPase_AAA_core"/>
</dbReference>
<dbReference type="EMBL" id="JAGQLG010000100">
    <property type="protein sequence ID" value="MCA9382283.1"/>
    <property type="molecule type" value="Genomic_DNA"/>
</dbReference>
<dbReference type="SMART" id="SM00382">
    <property type="entry name" value="AAA"/>
    <property type="match status" value="1"/>
</dbReference>
<sequence>FNLTKINLADNSTPIQTNTSTHNLVKADQTSNDLNSGIDEIAELEGKVATANLPKPLEDHAYKMIRRIKRMTQYGSYSGEYEVTEKYIDWIVSIPWGKETKDNLDLAHVKSILDSNHFGIEAIKDRMLEYLAVMNIQEANDVKAQNEHKDYTEMARLQGSSAHAPIICFVGLQGIGKTSMAKSIAEALGRKFARISLGALGSVYEIRGRSRAFLDAEPGQIVKAMVRTGVSNPLILLDEIDKVSGQEGLRADVMASLLEILDPEQNSTFVDHYIDYPIDLSKIMFITTANNLGGLSTALLDRLEIVRFTSYTDEEKQRIAIDYLLPKVLEATGLTTDQLKFDEQVWPLVIRPFGYDAGVRQLERNLTNLARKVAREIVEKKVTSVVINKDNVKKYLPEDMGVLS</sequence>
<evidence type="ECO:0000259" key="1">
    <source>
        <dbReference type="SMART" id="SM00382"/>
    </source>
</evidence>
<protein>
    <submittedName>
        <fullName evidence="2">AAA family ATPase</fullName>
    </submittedName>
</protein>
<dbReference type="Proteomes" id="UP000782843">
    <property type="component" value="Unassembled WGS sequence"/>
</dbReference>
<proteinExistence type="predicted"/>
<dbReference type="GO" id="GO:0006515">
    <property type="term" value="P:protein quality control for misfolded or incompletely synthesized proteins"/>
    <property type="evidence" value="ECO:0007669"/>
    <property type="project" value="TreeGrafter"/>
</dbReference>
<dbReference type="GO" id="GO:0005524">
    <property type="term" value="F:ATP binding"/>
    <property type="evidence" value="ECO:0007669"/>
    <property type="project" value="InterPro"/>
</dbReference>
<gene>
    <name evidence="2" type="ORF">KC660_02645</name>
</gene>
<dbReference type="GO" id="GO:0004176">
    <property type="term" value="F:ATP-dependent peptidase activity"/>
    <property type="evidence" value="ECO:0007669"/>
    <property type="project" value="InterPro"/>
</dbReference>